<dbReference type="InterPro" id="IPR007049">
    <property type="entry name" value="Carb-sel_porin_OprB"/>
</dbReference>
<evidence type="ECO:0000256" key="3">
    <source>
        <dbReference type="SAM" id="MobiDB-lite"/>
    </source>
</evidence>
<feature type="signal peptide" evidence="2">
    <location>
        <begin position="1"/>
        <end position="20"/>
    </location>
</feature>
<name>A0ABT9EMP0_9SPHN</name>
<comment type="caution">
    <text evidence="4">The sequence shown here is derived from an EMBL/GenBank/DDBJ whole genome shotgun (WGS) entry which is preliminary data.</text>
</comment>
<dbReference type="Gene3D" id="2.40.160.180">
    <property type="entry name" value="Carbohydrate-selective porin OprB"/>
    <property type="match status" value="1"/>
</dbReference>
<feature type="chain" id="PRO_5045001768" evidence="2">
    <location>
        <begin position="21"/>
        <end position="468"/>
    </location>
</feature>
<dbReference type="RefSeq" id="WP_305173936.1">
    <property type="nucleotide sequence ID" value="NZ_JAUUDS010000007.1"/>
</dbReference>
<proteinExistence type="inferred from homology"/>
<accession>A0ABT9EMP0</accession>
<keyword evidence="2" id="KW-0732">Signal</keyword>
<gene>
    <name evidence="4" type="ORF">Q5H91_13455</name>
</gene>
<keyword evidence="5" id="KW-1185">Reference proteome</keyword>
<dbReference type="EMBL" id="JAUUDS010000007">
    <property type="protein sequence ID" value="MDP1028225.1"/>
    <property type="molecule type" value="Genomic_DNA"/>
</dbReference>
<dbReference type="Proteomes" id="UP001230685">
    <property type="component" value="Unassembled WGS sequence"/>
</dbReference>
<evidence type="ECO:0000313" key="4">
    <source>
        <dbReference type="EMBL" id="MDP1028225.1"/>
    </source>
</evidence>
<dbReference type="InterPro" id="IPR052932">
    <property type="entry name" value="OprB_Porin"/>
</dbReference>
<evidence type="ECO:0000256" key="1">
    <source>
        <dbReference type="ARBA" id="ARBA00008769"/>
    </source>
</evidence>
<protein>
    <submittedName>
        <fullName evidence="4">Carbohydrate porin</fullName>
    </submittedName>
</protein>
<feature type="region of interest" description="Disordered" evidence="3">
    <location>
        <begin position="18"/>
        <end position="75"/>
    </location>
</feature>
<reference evidence="4 5" key="1">
    <citation type="submission" date="2023-07" db="EMBL/GenBank/DDBJ databases">
        <authorList>
            <person name="Kim M.K."/>
        </authorList>
    </citation>
    <scope>NUCLEOTIDE SEQUENCE [LARGE SCALE GENOMIC DNA]</scope>
    <source>
        <strain evidence="4 5">KR1UV-12</strain>
    </source>
</reference>
<dbReference type="PANTHER" id="PTHR37944">
    <property type="entry name" value="PORIN B"/>
    <property type="match status" value="1"/>
</dbReference>
<dbReference type="InterPro" id="IPR038673">
    <property type="entry name" value="OprB_sf"/>
</dbReference>
<feature type="compositionally biased region" description="Low complexity" evidence="3">
    <location>
        <begin position="18"/>
        <end position="32"/>
    </location>
</feature>
<evidence type="ECO:0000313" key="5">
    <source>
        <dbReference type="Proteomes" id="UP001230685"/>
    </source>
</evidence>
<organism evidence="4 5">
    <name type="scientific">Sphingomonas aurea</name>
    <dbReference type="NCBI Taxonomy" id="3063994"/>
    <lineage>
        <taxon>Bacteria</taxon>
        <taxon>Pseudomonadati</taxon>
        <taxon>Pseudomonadota</taxon>
        <taxon>Alphaproteobacteria</taxon>
        <taxon>Sphingomonadales</taxon>
        <taxon>Sphingomonadaceae</taxon>
        <taxon>Sphingomonas</taxon>
    </lineage>
</organism>
<dbReference type="PANTHER" id="PTHR37944:SF1">
    <property type="entry name" value="PORIN B"/>
    <property type="match status" value="1"/>
</dbReference>
<comment type="similarity">
    <text evidence="1 2">Belongs to the OprB family.</text>
</comment>
<sequence length="468" mass="50329">MSASSWIAAAAALFAVPAAAQQATPTTGQASPIDPQGDTQSQPATGAGDAPAPEEPNPSALTADTRRPPPPGLIGDWLEIRTRLARRGIGLTARYASESAYNFTGGERRLFRETGQLDAGVLLDLNKVMGLKGGAFQGTVTFRRGRDLTTDAGLGALQQVQEVYGRGQTLRVTQLWYEQVLGEKLEVKLGLTNPGEDFAAFSCQFMNLSFCGAQPGNLAGDYWYNWPVSQLGARVRVKLDDTHYVTGAVYQINPRNLNDRFFVAHVDGGTGVLVPVEAGWTRKDATGRVGTYKFGGWIGTADGDDVFLDINRRPAVVTGLSPLRRSSRYGVYVNAEQQLTGRSRDGAAVSGLSVFANVTQTDRQTSVTDNQVSIGLFYRGLYPKLRGEVLGVALARTNVNGRVARAQRLDQAMPTVQDSAEYAAEVYYSVQPLEGLELRPNVQWIHHPGGVRSADDVGVIGLKAAVTL</sequence>
<evidence type="ECO:0000256" key="2">
    <source>
        <dbReference type="RuleBase" id="RU363072"/>
    </source>
</evidence>
<dbReference type="Pfam" id="PF04966">
    <property type="entry name" value="OprB"/>
    <property type="match status" value="1"/>
</dbReference>